<proteinExistence type="predicted"/>
<organism evidence="1">
    <name type="scientific">marine metagenome</name>
    <dbReference type="NCBI Taxonomy" id="408172"/>
    <lineage>
        <taxon>unclassified sequences</taxon>
        <taxon>metagenomes</taxon>
        <taxon>ecological metagenomes</taxon>
    </lineage>
</organism>
<dbReference type="AlphaFoldDB" id="A0A382F3J2"/>
<evidence type="ECO:0000313" key="1">
    <source>
        <dbReference type="EMBL" id="SVB56924.1"/>
    </source>
</evidence>
<gene>
    <name evidence="1" type="ORF">METZ01_LOCUS209778</name>
</gene>
<name>A0A382F3J2_9ZZZZ</name>
<accession>A0A382F3J2</accession>
<reference evidence="1" key="1">
    <citation type="submission" date="2018-05" db="EMBL/GenBank/DDBJ databases">
        <authorList>
            <person name="Lanie J.A."/>
            <person name="Ng W.-L."/>
            <person name="Kazmierczak K.M."/>
            <person name="Andrzejewski T.M."/>
            <person name="Davidsen T.M."/>
            <person name="Wayne K.J."/>
            <person name="Tettelin H."/>
            <person name="Glass J.I."/>
            <person name="Rusch D."/>
            <person name="Podicherti R."/>
            <person name="Tsui H.-C.T."/>
            <person name="Winkler M.E."/>
        </authorList>
    </citation>
    <scope>NUCLEOTIDE SEQUENCE</scope>
</reference>
<dbReference type="EMBL" id="UINC01047534">
    <property type="protein sequence ID" value="SVB56924.1"/>
    <property type="molecule type" value="Genomic_DNA"/>
</dbReference>
<feature type="non-terminal residue" evidence="1">
    <location>
        <position position="174"/>
    </location>
</feature>
<sequence length="174" mass="19625">MLVGQTSPTIPENVFRFSLEMNMSNSTWEMDEQTFDLRGIGRHYFDNLIRNDSGGFSSKYDLYHNGTHRFDSGMTIEEWLTQFNLDKGTDLPTFGPSAFFDTSKAVSVTGQYFEKLDKKTMGESIKIEYGMSNEITLAVTIPIINSFTVDQSLSATGNPIDGVDDLIEYHQNAM</sequence>
<protein>
    <submittedName>
        <fullName evidence="1">Uncharacterized protein</fullName>
    </submittedName>
</protein>